<evidence type="ECO:0000259" key="1">
    <source>
        <dbReference type="Pfam" id="PF00149"/>
    </source>
</evidence>
<dbReference type="InterPro" id="IPR006186">
    <property type="entry name" value="Ser/Thr-sp_prot-phosphatase"/>
</dbReference>
<evidence type="ECO:0000313" key="2">
    <source>
        <dbReference type="EMBL" id="SEJ28367.1"/>
    </source>
</evidence>
<dbReference type="GO" id="GO:0016787">
    <property type="term" value="F:hydrolase activity"/>
    <property type="evidence" value="ECO:0007669"/>
    <property type="project" value="InterPro"/>
</dbReference>
<dbReference type="STRING" id="856736.SAMN04488058_105208"/>
<gene>
    <name evidence="2" type="ORF">SAMN04488058_105208</name>
</gene>
<dbReference type="RefSeq" id="WP_245745329.1">
    <property type="nucleotide sequence ID" value="NZ_FNZA01000005.1"/>
</dbReference>
<dbReference type="PANTHER" id="PTHR46546">
    <property type="entry name" value="SHEWANELLA-LIKE PROTEIN PHOSPHATASE 1"/>
    <property type="match status" value="1"/>
</dbReference>
<protein>
    <submittedName>
        <fullName evidence="2">Calcineurin-like phosphoesterase</fullName>
    </submittedName>
</protein>
<proteinExistence type="predicted"/>
<evidence type="ECO:0000313" key="3">
    <source>
        <dbReference type="Proteomes" id="UP000199223"/>
    </source>
</evidence>
<dbReference type="SUPFAM" id="SSF56300">
    <property type="entry name" value="Metallo-dependent phosphatases"/>
    <property type="match status" value="1"/>
</dbReference>
<dbReference type="EMBL" id="FNZA01000005">
    <property type="protein sequence ID" value="SEJ28367.1"/>
    <property type="molecule type" value="Genomic_DNA"/>
</dbReference>
<accession>A0A1H6XNM0</accession>
<organism evidence="2 3">
    <name type="scientific">Deinococcus reticulitermitis</name>
    <dbReference type="NCBI Taxonomy" id="856736"/>
    <lineage>
        <taxon>Bacteria</taxon>
        <taxon>Thermotogati</taxon>
        <taxon>Deinococcota</taxon>
        <taxon>Deinococci</taxon>
        <taxon>Deinococcales</taxon>
        <taxon>Deinococcaceae</taxon>
        <taxon>Deinococcus</taxon>
    </lineage>
</organism>
<sequence>MSAGTSGRSRARPLWVVGDVHGALPKLKTLLRGAELLGAQDEWTGGDAHLAFLGDYLDRGPDGLGVVRLVRALEAQAPQSGGQVTALLGNHEVMFLAAARFGPRHPSDPLGLHEYWLGNGGRPQDLGGLTPEDEAWLLARPALARAGPWLFAHADSLFYLDLGGNVEEVNRALAERLGSPDPEVWAALANAFVDRLNFVRAGGAEQAQRLLTACGGRRLVHGHSPVPLLLREGGPALSGDPDLPLLYAGGLCLGVDSAMAYLRHAGFIARLGEATAEEVVMIAPQLARRG</sequence>
<name>A0A1H6XNM0_9DEIO</name>
<keyword evidence="3" id="KW-1185">Reference proteome</keyword>
<dbReference type="PANTHER" id="PTHR46546:SF4">
    <property type="entry name" value="SHEWANELLA-LIKE PROTEIN PHOSPHATASE 1"/>
    <property type="match status" value="1"/>
</dbReference>
<dbReference type="AlphaFoldDB" id="A0A1H6XNM0"/>
<dbReference type="InterPro" id="IPR029052">
    <property type="entry name" value="Metallo-depent_PP-like"/>
</dbReference>
<dbReference type="Pfam" id="PF00149">
    <property type="entry name" value="Metallophos"/>
    <property type="match status" value="1"/>
</dbReference>
<dbReference type="Proteomes" id="UP000199223">
    <property type="component" value="Unassembled WGS sequence"/>
</dbReference>
<reference evidence="3" key="1">
    <citation type="submission" date="2016-10" db="EMBL/GenBank/DDBJ databases">
        <authorList>
            <person name="Varghese N."/>
            <person name="Submissions S."/>
        </authorList>
    </citation>
    <scope>NUCLEOTIDE SEQUENCE [LARGE SCALE GENOMIC DNA]</scope>
    <source>
        <strain evidence="3">CGMCC 1.10218</strain>
    </source>
</reference>
<dbReference type="PRINTS" id="PR00114">
    <property type="entry name" value="STPHPHTASE"/>
</dbReference>
<feature type="domain" description="Calcineurin-like phosphoesterase" evidence="1">
    <location>
        <begin position="13"/>
        <end position="226"/>
    </location>
</feature>
<dbReference type="Gene3D" id="3.60.21.10">
    <property type="match status" value="1"/>
</dbReference>
<dbReference type="InterPro" id="IPR004843">
    <property type="entry name" value="Calcineurin-like_PHP"/>
</dbReference>